<dbReference type="AlphaFoldDB" id="A0A5J4R555"/>
<gene>
    <name evidence="1" type="ORF">EZS27_022425</name>
</gene>
<reference evidence="1" key="1">
    <citation type="submission" date="2019-03" db="EMBL/GenBank/DDBJ databases">
        <title>Single cell metagenomics reveals metabolic interactions within the superorganism composed of flagellate Streblomastix strix and complex community of Bacteroidetes bacteria on its surface.</title>
        <authorList>
            <person name="Treitli S.C."/>
            <person name="Kolisko M."/>
            <person name="Husnik F."/>
            <person name="Keeling P."/>
            <person name="Hampl V."/>
        </authorList>
    </citation>
    <scope>NUCLEOTIDE SEQUENCE</scope>
    <source>
        <strain evidence="1">STM</strain>
    </source>
</reference>
<dbReference type="EMBL" id="SNRY01001774">
    <property type="protein sequence ID" value="KAA6328705.1"/>
    <property type="molecule type" value="Genomic_DNA"/>
</dbReference>
<accession>A0A5J4R555</accession>
<sequence>MNAHDSDKTLLNLNQNVVILASYGDVITTCPVKEIYPMNSKNKRDVLLTVLSYTGIWRILGHRISQDYRFGFS</sequence>
<comment type="caution">
    <text evidence="1">The sequence shown here is derived from an EMBL/GenBank/DDBJ whole genome shotgun (WGS) entry which is preliminary data.</text>
</comment>
<protein>
    <submittedName>
        <fullName evidence="1">Uncharacterized protein</fullName>
    </submittedName>
</protein>
<evidence type="ECO:0000313" key="1">
    <source>
        <dbReference type="EMBL" id="KAA6328705.1"/>
    </source>
</evidence>
<organism evidence="1">
    <name type="scientific">termite gut metagenome</name>
    <dbReference type="NCBI Taxonomy" id="433724"/>
    <lineage>
        <taxon>unclassified sequences</taxon>
        <taxon>metagenomes</taxon>
        <taxon>organismal metagenomes</taxon>
    </lineage>
</organism>
<name>A0A5J4R555_9ZZZZ</name>
<proteinExistence type="predicted"/>